<sequence length="54" mass="6181">MVDCDLNEKEYVFDGTRLADMNYIVNKFHNGIKNSLDYGKLNLAPIIAAFKTQK</sequence>
<comment type="caution">
    <text evidence="1">The sequence shown here is derived from an EMBL/GenBank/DDBJ whole genome shotgun (WGS) entry which is preliminary data.</text>
</comment>
<name>A0ABT1RJT4_9FIRM</name>
<dbReference type="RefSeq" id="WP_256130624.1">
    <property type="nucleotide sequence ID" value="NZ_JANFXK010000001.1"/>
</dbReference>
<dbReference type="Proteomes" id="UP001524502">
    <property type="component" value="Unassembled WGS sequence"/>
</dbReference>
<keyword evidence="2" id="KW-1185">Reference proteome</keyword>
<gene>
    <name evidence="1" type="ORF">NE619_01740</name>
</gene>
<evidence type="ECO:0000313" key="2">
    <source>
        <dbReference type="Proteomes" id="UP001524502"/>
    </source>
</evidence>
<evidence type="ECO:0000313" key="1">
    <source>
        <dbReference type="EMBL" id="MCQ4635439.1"/>
    </source>
</evidence>
<organism evidence="1 2">
    <name type="scientific">Anaerovorax odorimutans</name>
    <dbReference type="NCBI Taxonomy" id="109327"/>
    <lineage>
        <taxon>Bacteria</taxon>
        <taxon>Bacillati</taxon>
        <taxon>Bacillota</taxon>
        <taxon>Clostridia</taxon>
        <taxon>Peptostreptococcales</taxon>
        <taxon>Anaerovoracaceae</taxon>
        <taxon>Anaerovorax</taxon>
    </lineage>
</organism>
<accession>A0ABT1RJT4</accession>
<dbReference type="EMBL" id="JANFXK010000001">
    <property type="protein sequence ID" value="MCQ4635439.1"/>
    <property type="molecule type" value="Genomic_DNA"/>
</dbReference>
<protein>
    <submittedName>
        <fullName evidence="1">Uncharacterized protein</fullName>
    </submittedName>
</protein>
<proteinExistence type="predicted"/>
<reference evidence="1 2" key="1">
    <citation type="submission" date="2022-06" db="EMBL/GenBank/DDBJ databases">
        <title>Isolation of gut microbiota from human fecal samples.</title>
        <authorList>
            <person name="Pamer E.G."/>
            <person name="Barat B."/>
            <person name="Waligurski E."/>
            <person name="Medina S."/>
            <person name="Paddock L."/>
            <person name="Mostad J."/>
        </authorList>
    </citation>
    <scope>NUCLEOTIDE SEQUENCE [LARGE SCALE GENOMIC DNA]</scope>
    <source>
        <strain evidence="1 2">SL.3.17</strain>
    </source>
</reference>